<keyword evidence="5 7" id="KW-0456">Lyase</keyword>
<dbReference type="EMBL" id="JACHVX010000006">
    <property type="protein sequence ID" value="MBB2924820.1"/>
    <property type="molecule type" value="Genomic_DNA"/>
</dbReference>
<dbReference type="InterPro" id="IPR029068">
    <property type="entry name" value="Glyas_Bleomycin-R_OHBP_Dase"/>
</dbReference>
<dbReference type="Pfam" id="PF18029">
    <property type="entry name" value="Glyoxalase_6"/>
    <property type="match status" value="1"/>
</dbReference>
<evidence type="ECO:0000259" key="6">
    <source>
        <dbReference type="Pfam" id="PF18029"/>
    </source>
</evidence>
<dbReference type="InterPro" id="IPR036428">
    <property type="entry name" value="PCD_sf"/>
</dbReference>
<dbReference type="SUPFAM" id="SSF54593">
    <property type="entry name" value="Glyoxalase/Bleomycin resistance protein/Dihydroxybiphenyl dioxygenase"/>
    <property type="match status" value="1"/>
</dbReference>
<dbReference type="InterPro" id="IPR041581">
    <property type="entry name" value="Glyoxalase_6"/>
</dbReference>
<dbReference type="GO" id="GO:0008124">
    <property type="term" value="F:4-alpha-hydroxytetrahydrobiopterin dehydratase activity"/>
    <property type="evidence" value="ECO:0007669"/>
    <property type="project" value="UniProtKB-EC"/>
</dbReference>
<dbReference type="GO" id="GO:0006729">
    <property type="term" value="P:tetrahydrobiopterin biosynthetic process"/>
    <property type="evidence" value="ECO:0007669"/>
    <property type="project" value="InterPro"/>
</dbReference>
<comment type="caution">
    <text evidence="7">The sequence shown here is derived from an EMBL/GenBank/DDBJ whole genome shotgun (WGS) entry which is preliminary data.</text>
</comment>
<evidence type="ECO:0000256" key="3">
    <source>
        <dbReference type="ARBA" id="ARBA00013252"/>
    </source>
</evidence>
<accession>A0A7W4YCA9</accession>
<protein>
    <recommendedName>
        <fullName evidence="4">Putative pterin-4-alpha-carbinolamine dehydratase</fullName>
        <ecNumber evidence="3">4.2.1.96</ecNumber>
    </recommendedName>
</protein>
<dbReference type="RefSeq" id="WP_183297591.1">
    <property type="nucleotide sequence ID" value="NZ_JACHVX010000006.1"/>
</dbReference>
<dbReference type="InterPro" id="IPR001533">
    <property type="entry name" value="Pterin_deHydtase"/>
</dbReference>
<dbReference type="Proteomes" id="UP000518206">
    <property type="component" value="Unassembled WGS sequence"/>
</dbReference>
<reference evidence="7 8" key="2">
    <citation type="submission" date="2020-08" db="EMBL/GenBank/DDBJ databases">
        <authorList>
            <person name="Partida-Martinez L."/>
            <person name="Huntemann M."/>
            <person name="Clum A."/>
            <person name="Wang J."/>
            <person name="Palaniappan K."/>
            <person name="Ritter S."/>
            <person name="Chen I.-M."/>
            <person name="Stamatis D."/>
            <person name="Reddy T."/>
            <person name="O'Malley R."/>
            <person name="Daum C."/>
            <person name="Shapiro N."/>
            <person name="Ivanova N."/>
            <person name="Kyrpides N."/>
            <person name="Woyke T."/>
        </authorList>
    </citation>
    <scope>NUCLEOTIDE SEQUENCE [LARGE SCALE GENOMIC DNA]</scope>
    <source>
        <strain evidence="7 8">RAS26</strain>
    </source>
</reference>
<reference evidence="7 8" key="1">
    <citation type="submission" date="2020-08" db="EMBL/GenBank/DDBJ databases">
        <title>The Agave Microbiome: Exploring the role of microbial communities in plant adaptations to desert environments.</title>
        <authorList>
            <person name="Partida-Martinez L.P."/>
        </authorList>
    </citation>
    <scope>NUCLEOTIDE SEQUENCE [LARGE SCALE GENOMIC DNA]</scope>
    <source>
        <strain evidence="7 8">RAS26</strain>
    </source>
</reference>
<evidence type="ECO:0000256" key="4">
    <source>
        <dbReference type="ARBA" id="ARBA00021735"/>
    </source>
</evidence>
<feature type="domain" description="Glyoxalase-like" evidence="6">
    <location>
        <begin position="110"/>
        <end position="211"/>
    </location>
</feature>
<proteinExistence type="inferred from homology"/>
<evidence type="ECO:0000313" key="8">
    <source>
        <dbReference type="Proteomes" id="UP000518206"/>
    </source>
</evidence>
<gene>
    <name evidence="7" type="ORF">FHR80_003756</name>
</gene>
<evidence type="ECO:0000256" key="1">
    <source>
        <dbReference type="ARBA" id="ARBA00001554"/>
    </source>
</evidence>
<organism evidence="7 8">
    <name type="scientific">Cellulomonas cellasea</name>
    <dbReference type="NCBI Taxonomy" id="43670"/>
    <lineage>
        <taxon>Bacteria</taxon>
        <taxon>Bacillati</taxon>
        <taxon>Actinomycetota</taxon>
        <taxon>Actinomycetes</taxon>
        <taxon>Micrococcales</taxon>
        <taxon>Cellulomonadaceae</taxon>
        <taxon>Cellulomonas</taxon>
    </lineage>
</organism>
<sequence>MTERISPRQLAEAPGLGDWRVLWGGAWACALFRTSSFSVAAALVQAVSEAATTANRHPDVDLRPEGVTVRLRGDGPEGFRTRDLDLARTISAAARALDARADPSAVQYVQVTVDALGTAAVRPFWRAVLGYDERGDADLVDPWRRGPTLWFQPMDAPRTGRNRLHVDVYLPVDQVEARIAAAVAAGGTVVSDAHAPAWWTLADPEGNEVDLAVWTP</sequence>
<evidence type="ECO:0000256" key="5">
    <source>
        <dbReference type="ARBA" id="ARBA00023239"/>
    </source>
</evidence>
<dbReference type="PANTHER" id="PTHR35908">
    <property type="entry name" value="HYPOTHETICAL FUSION PROTEIN"/>
    <property type="match status" value="1"/>
</dbReference>
<dbReference type="SUPFAM" id="SSF55248">
    <property type="entry name" value="PCD-like"/>
    <property type="match status" value="1"/>
</dbReference>
<dbReference type="AlphaFoldDB" id="A0A7W4YCA9"/>
<evidence type="ECO:0000313" key="7">
    <source>
        <dbReference type="EMBL" id="MBB2924820.1"/>
    </source>
</evidence>
<dbReference type="EC" id="4.2.1.96" evidence="3"/>
<dbReference type="Gene3D" id="3.30.1360.20">
    <property type="entry name" value="Transcriptional coactivator/pterin dehydratase"/>
    <property type="match status" value="1"/>
</dbReference>
<dbReference type="Pfam" id="PF01329">
    <property type="entry name" value="Pterin_4a"/>
    <property type="match status" value="1"/>
</dbReference>
<comment type="similarity">
    <text evidence="2">Belongs to the pterin-4-alpha-carbinolamine dehydratase family.</text>
</comment>
<evidence type="ECO:0000256" key="2">
    <source>
        <dbReference type="ARBA" id="ARBA00006472"/>
    </source>
</evidence>
<name>A0A7W4YCA9_9CELL</name>
<dbReference type="Gene3D" id="3.10.180.10">
    <property type="entry name" value="2,3-Dihydroxybiphenyl 1,2-Dioxygenase, domain 1"/>
    <property type="match status" value="1"/>
</dbReference>
<dbReference type="PANTHER" id="PTHR35908:SF1">
    <property type="entry name" value="CONSERVED PROTEIN"/>
    <property type="match status" value="1"/>
</dbReference>
<comment type="catalytic activity">
    <reaction evidence="1">
        <text>(4aS,6R)-4a-hydroxy-L-erythro-5,6,7,8-tetrahydrobiopterin = (6R)-L-erythro-6,7-dihydrobiopterin + H2O</text>
        <dbReference type="Rhea" id="RHEA:11920"/>
        <dbReference type="ChEBI" id="CHEBI:15377"/>
        <dbReference type="ChEBI" id="CHEBI:15642"/>
        <dbReference type="ChEBI" id="CHEBI:43120"/>
        <dbReference type="EC" id="4.2.1.96"/>
    </reaction>
</comment>